<dbReference type="AlphaFoldDB" id="A0A4T0EAY6"/>
<dbReference type="EMBL" id="QZBU01000175">
    <property type="protein sequence ID" value="TIA71089.1"/>
    <property type="molecule type" value="Genomic_DNA"/>
</dbReference>
<reference evidence="1 2" key="1">
    <citation type="submission" date="2018-10" db="EMBL/GenBank/DDBJ databases">
        <title>Fifty Aureobasidium pullulans genomes reveal a recombining polyextremotolerant generalist.</title>
        <authorList>
            <person name="Gostincar C."/>
            <person name="Turk M."/>
            <person name="Zajc J."/>
            <person name="Gunde-Cimerman N."/>
        </authorList>
    </citation>
    <scope>NUCLEOTIDE SEQUENCE [LARGE SCALE GENOMIC DNA]</scope>
    <source>
        <strain evidence="1 2">EXF-3380</strain>
    </source>
</reference>
<organism evidence="1 2">
    <name type="scientific">Aureobasidium pullulans</name>
    <name type="common">Black yeast</name>
    <name type="synonym">Pullularia pullulans</name>
    <dbReference type="NCBI Taxonomy" id="5580"/>
    <lineage>
        <taxon>Eukaryota</taxon>
        <taxon>Fungi</taxon>
        <taxon>Dikarya</taxon>
        <taxon>Ascomycota</taxon>
        <taxon>Pezizomycotina</taxon>
        <taxon>Dothideomycetes</taxon>
        <taxon>Dothideomycetidae</taxon>
        <taxon>Dothideales</taxon>
        <taxon>Saccotheciaceae</taxon>
        <taxon>Aureobasidium</taxon>
    </lineage>
</organism>
<evidence type="ECO:0000313" key="1">
    <source>
        <dbReference type="EMBL" id="TIA71089.1"/>
    </source>
</evidence>
<dbReference type="Proteomes" id="UP000304947">
    <property type="component" value="Unassembled WGS sequence"/>
</dbReference>
<gene>
    <name evidence="1" type="ORF">D6C83_01085</name>
</gene>
<proteinExistence type="predicted"/>
<evidence type="ECO:0000313" key="2">
    <source>
        <dbReference type="Proteomes" id="UP000304947"/>
    </source>
</evidence>
<protein>
    <submittedName>
        <fullName evidence="1">Uncharacterized protein</fullName>
    </submittedName>
</protein>
<accession>A0A4T0EAY6</accession>
<name>A0A4T0EAY6_AURPU</name>
<comment type="caution">
    <text evidence="1">The sequence shown here is derived from an EMBL/GenBank/DDBJ whole genome shotgun (WGS) entry which is preliminary data.</text>
</comment>
<sequence>MAHTTLWSLGPEIHSIIASQLSSHDFGHLRSTCKELCNRFGVQFAKQCFAERRFLFTQDSLQGLVDLTAHKVFAPHIKKILFGSGRLSIYPSCPHWTTEDEMDAEALRLRQLYVAAAKKQEAFIASKQHIRMMHAALRNLKKYIGKKKYNNRVTLGIFDVAGEIATSKGSHYCHHSVTYFRTAYGFDKFLGELSEFQKWGEAGLDPVEEWYLNPLDTTRDIRQACNKANFEWNSMELDCIWHQSFPFASTNGWFPVDDGCSSQAHVHLAIGMLDHEGDYNLEPTKREAGFYREFPDHIFENEQDAESCLNLLYCTDSLSHMYMINSWLLKGTCADVKEISVRVDKAARNVRYTGPEWDRIFIHEILQVRLHSGETYVIDLTGAQYGWYDPITEWSTYKMNCTETSRIPPFGIDGDGPLGSRAQSMLVSTFSEPWSDRTDMQRAIPMFNECLKREFNKAFVQQVVSKFPRGSDVLKLPGPEFEAVEKGLLSKTKEITNNAAEKIDTILGVIQSEARIANRKLRESPGADTGEVLKQSLTKLAAFFNGEWSRDALTGRLTSISLKRFMEDLDYADKYMDGILPEQKLWGDLTLVKGLRHFS</sequence>